<dbReference type="Proteomes" id="UP001147700">
    <property type="component" value="Unassembled WGS sequence"/>
</dbReference>
<keyword evidence="1" id="KW-0812">Transmembrane</keyword>
<gene>
    <name evidence="2" type="ORF">OJ962_26745</name>
</gene>
<evidence type="ECO:0000256" key="1">
    <source>
        <dbReference type="SAM" id="Phobius"/>
    </source>
</evidence>
<reference evidence="2" key="1">
    <citation type="submission" date="2022-10" db="EMBL/GenBank/DDBJ databases">
        <title>The WGS of Solirubrobacter sp. CPCC 204708.</title>
        <authorList>
            <person name="Jiang Z."/>
        </authorList>
    </citation>
    <scope>NUCLEOTIDE SEQUENCE</scope>
    <source>
        <strain evidence="2">CPCC 204708</strain>
    </source>
</reference>
<proteinExistence type="predicted"/>
<organism evidence="2 3">
    <name type="scientific">Solirubrobacter deserti</name>
    <dbReference type="NCBI Taxonomy" id="2282478"/>
    <lineage>
        <taxon>Bacteria</taxon>
        <taxon>Bacillati</taxon>
        <taxon>Actinomycetota</taxon>
        <taxon>Thermoleophilia</taxon>
        <taxon>Solirubrobacterales</taxon>
        <taxon>Solirubrobacteraceae</taxon>
        <taxon>Solirubrobacter</taxon>
    </lineage>
</organism>
<comment type="caution">
    <text evidence="2">The sequence shown here is derived from an EMBL/GenBank/DDBJ whole genome shotgun (WGS) entry which is preliminary data.</text>
</comment>
<keyword evidence="3" id="KW-1185">Reference proteome</keyword>
<evidence type="ECO:0000313" key="3">
    <source>
        <dbReference type="Proteomes" id="UP001147700"/>
    </source>
</evidence>
<feature type="transmembrane region" description="Helical" evidence="1">
    <location>
        <begin position="7"/>
        <end position="28"/>
    </location>
</feature>
<dbReference type="RefSeq" id="WP_202952496.1">
    <property type="nucleotide sequence ID" value="NZ_JAPCID010000050.1"/>
</dbReference>
<protein>
    <submittedName>
        <fullName evidence="2">Uncharacterized protein</fullName>
    </submittedName>
</protein>
<feature type="transmembrane region" description="Helical" evidence="1">
    <location>
        <begin position="40"/>
        <end position="65"/>
    </location>
</feature>
<name>A0ABT4RRP1_9ACTN</name>
<feature type="transmembrane region" description="Helical" evidence="1">
    <location>
        <begin position="72"/>
        <end position="90"/>
    </location>
</feature>
<dbReference type="EMBL" id="JAPCID010000050">
    <property type="protein sequence ID" value="MDA0141125.1"/>
    <property type="molecule type" value="Genomic_DNA"/>
</dbReference>
<accession>A0ABT4RRP1</accession>
<evidence type="ECO:0000313" key="2">
    <source>
        <dbReference type="EMBL" id="MDA0141125.1"/>
    </source>
</evidence>
<keyword evidence="1" id="KW-1133">Transmembrane helix</keyword>
<sequence length="135" mass="14417">MSSPLHIGCTAWAIIAVAGFVNLTRAPYALDDPAWLFVQWLLFVGASLAATAAALLVPALLVLVIRRTAAGLAWLAAPLLVITAVALFPVHRMWFEAELAHGAVPLAQAVVMEPVPDRERVYERPAVVYGESCCG</sequence>
<keyword evidence="1" id="KW-0472">Membrane</keyword>